<dbReference type="Gene3D" id="2.60.40.1170">
    <property type="entry name" value="Mu homology domain, subdomain B"/>
    <property type="match status" value="2"/>
</dbReference>
<dbReference type="OrthoDB" id="10266042at2759"/>
<evidence type="ECO:0000256" key="1">
    <source>
        <dbReference type="ARBA" id="ARBA00004255"/>
    </source>
</evidence>
<feature type="compositionally biased region" description="Basic and acidic residues" evidence="12">
    <location>
        <begin position="154"/>
        <end position="175"/>
    </location>
</feature>
<feature type="compositionally biased region" description="Low complexity" evidence="12">
    <location>
        <begin position="248"/>
        <end position="257"/>
    </location>
</feature>
<dbReference type="PROSITE" id="PS51072">
    <property type="entry name" value="MHD"/>
    <property type="match status" value="1"/>
</dbReference>
<keyword evidence="5 11" id="KW-0963">Cytoplasm</keyword>
<evidence type="ECO:0000256" key="10">
    <source>
        <dbReference type="ARBA" id="ARBA00023329"/>
    </source>
</evidence>
<evidence type="ECO:0000256" key="3">
    <source>
        <dbReference type="ARBA" id="ARBA00011775"/>
    </source>
</evidence>
<evidence type="ECO:0000313" key="15">
    <source>
        <dbReference type="Proteomes" id="UP000440578"/>
    </source>
</evidence>
<dbReference type="Proteomes" id="UP000440578">
    <property type="component" value="Unassembled WGS sequence"/>
</dbReference>
<keyword evidence="4 11" id="KW-0813">Transport</keyword>
<evidence type="ECO:0000256" key="12">
    <source>
        <dbReference type="SAM" id="MobiDB-lite"/>
    </source>
</evidence>
<dbReference type="GO" id="GO:0051645">
    <property type="term" value="P:Golgi localization"/>
    <property type="evidence" value="ECO:0007669"/>
    <property type="project" value="TreeGrafter"/>
</dbReference>
<comment type="caution">
    <text evidence="14">The sequence shown here is derived from an EMBL/GenBank/DDBJ whole genome shotgun (WGS) entry which is preliminary data.</text>
</comment>
<dbReference type="GO" id="GO:0030126">
    <property type="term" value="C:COPI vesicle coat"/>
    <property type="evidence" value="ECO:0007669"/>
    <property type="project" value="UniProtKB-UniRule"/>
</dbReference>
<keyword evidence="7 11" id="KW-0653">Protein transport</keyword>
<protein>
    <recommendedName>
        <fullName evidence="11">Coatomer subunit delta</fullName>
    </recommendedName>
</protein>
<keyword evidence="6 11" id="KW-0931">ER-Golgi transport</keyword>
<evidence type="ECO:0000256" key="11">
    <source>
        <dbReference type="RuleBase" id="RU366052"/>
    </source>
</evidence>
<feature type="domain" description="MHD" evidence="13">
    <location>
        <begin position="476"/>
        <end position="719"/>
    </location>
</feature>
<evidence type="ECO:0000256" key="7">
    <source>
        <dbReference type="ARBA" id="ARBA00022927"/>
    </source>
</evidence>
<dbReference type="InterPro" id="IPR027059">
    <property type="entry name" value="Coatomer_dsu"/>
</dbReference>
<dbReference type="FunFam" id="2.60.40.1170:FF:000007">
    <property type="entry name" value="Coatomer subunit delta"/>
    <property type="match status" value="1"/>
</dbReference>
<evidence type="ECO:0000256" key="6">
    <source>
        <dbReference type="ARBA" id="ARBA00022892"/>
    </source>
</evidence>
<comment type="function">
    <text evidence="11">The coatomer is a cytosolic protein complex that binds to dilysine motifs and reversibly associates with Golgi non-clathrin-coated vesicles, which further mediate biosynthetic protein transport from the ER, via the Golgi up to the trans Golgi network.</text>
</comment>
<comment type="similarity">
    <text evidence="2 11">Belongs to the adaptor complexes medium subunit family. Delta-COP subfamily.</text>
</comment>
<evidence type="ECO:0000256" key="8">
    <source>
        <dbReference type="ARBA" id="ARBA00023034"/>
    </source>
</evidence>
<dbReference type="GO" id="GO:0015031">
    <property type="term" value="P:protein transport"/>
    <property type="evidence" value="ECO:0007669"/>
    <property type="project" value="UniProtKB-KW"/>
</dbReference>
<keyword evidence="9 11" id="KW-0472">Membrane</keyword>
<reference evidence="14 15" key="1">
    <citation type="submission" date="2019-07" db="EMBL/GenBank/DDBJ databases">
        <title>Draft genome assembly of a fouling barnacle, Amphibalanus amphitrite (Darwin, 1854): The first reference genome for Thecostraca.</title>
        <authorList>
            <person name="Kim W."/>
        </authorList>
    </citation>
    <scope>NUCLEOTIDE SEQUENCE [LARGE SCALE GENOMIC DNA]</scope>
    <source>
        <strain evidence="14">SNU_AA5</strain>
        <tissue evidence="14">Soma without cirri and trophi</tissue>
    </source>
</reference>
<dbReference type="SUPFAM" id="SSF64356">
    <property type="entry name" value="SNARE-like"/>
    <property type="match status" value="1"/>
</dbReference>
<dbReference type="AlphaFoldDB" id="A0A6A4XAZ0"/>
<evidence type="ECO:0000313" key="14">
    <source>
        <dbReference type="EMBL" id="KAF0312368.1"/>
    </source>
</evidence>
<feature type="region of interest" description="Disordered" evidence="12">
    <location>
        <begin position="433"/>
        <end position="526"/>
    </location>
</feature>
<dbReference type="FunFam" id="3.30.450.60:FF:000003">
    <property type="entry name" value="Coatomer subunit delta"/>
    <property type="match status" value="1"/>
</dbReference>
<keyword evidence="15" id="KW-1185">Reference proteome</keyword>
<proteinExistence type="inferred from homology"/>
<dbReference type="InterPro" id="IPR036168">
    <property type="entry name" value="AP2_Mu_C_sf"/>
</dbReference>
<dbReference type="EMBL" id="VIIS01000175">
    <property type="protein sequence ID" value="KAF0312368.1"/>
    <property type="molecule type" value="Genomic_DNA"/>
</dbReference>
<dbReference type="GO" id="GO:0006890">
    <property type="term" value="P:retrograde vesicle-mediated transport, Golgi to endoplasmic reticulum"/>
    <property type="evidence" value="ECO:0007669"/>
    <property type="project" value="UniProtKB-UniRule"/>
</dbReference>
<accession>A0A6A4XAZ0</accession>
<dbReference type="GO" id="GO:0000139">
    <property type="term" value="C:Golgi membrane"/>
    <property type="evidence" value="ECO:0007669"/>
    <property type="project" value="UniProtKB-SubCell"/>
</dbReference>
<gene>
    <name evidence="14" type="primary">ARCN1</name>
    <name evidence="14" type="ORF">FJT64_016884</name>
</gene>
<name>A0A6A4XAZ0_AMPAM</name>
<organism evidence="14 15">
    <name type="scientific">Amphibalanus amphitrite</name>
    <name type="common">Striped barnacle</name>
    <name type="synonym">Balanus amphitrite</name>
    <dbReference type="NCBI Taxonomy" id="1232801"/>
    <lineage>
        <taxon>Eukaryota</taxon>
        <taxon>Metazoa</taxon>
        <taxon>Ecdysozoa</taxon>
        <taxon>Arthropoda</taxon>
        <taxon>Crustacea</taxon>
        <taxon>Multicrustacea</taxon>
        <taxon>Cirripedia</taxon>
        <taxon>Thoracica</taxon>
        <taxon>Thoracicalcarea</taxon>
        <taxon>Balanomorpha</taxon>
        <taxon>Balanoidea</taxon>
        <taxon>Balanidae</taxon>
        <taxon>Amphibalaninae</taxon>
        <taxon>Amphibalanus</taxon>
    </lineage>
</organism>
<dbReference type="InterPro" id="IPR028565">
    <property type="entry name" value="MHD"/>
</dbReference>
<evidence type="ECO:0000256" key="4">
    <source>
        <dbReference type="ARBA" id="ARBA00022448"/>
    </source>
</evidence>
<dbReference type="CDD" id="cd14830">
    <property type="entry name" value="Delta_COP_N"/>
    <property type="match status" value="1"/>
</dbReference>
<evidence type="ECO:0000256" key="2">
    <source>
        <dbReference type="ARBA" id="ARBA00010516"/>
    </source>
</evidence>
<sequence length="719" mass="78697">MVLLAAAVTTRSGKAILSRQFIEMPKPRIEGLLAAFPKLMSAGKQHTFVETDSVRYVYQPLDQLYVLLITTKASNILEDLDTLRLFTRVVPEYCGSMTESDVFDNAFSLIFAFDEIVALGYKESVNLSQVRTFVEMDSHEEKVYQAVRQTQEREAKQKMREKAKELQRQKYEAQKRGVSSMSYSGGSSGGSINVMPQVGDTASTYSEPRRPAPAPARPTGPSRALKLGKKARDADSFVDQLQSEGEQVAPRAPAGGPAAARAAPAVPVSSEPVALLVAEKLTLVAPRDGGLQNLELHGQMTLRITDESLARLQVQKQYRLSGGKEKTYVECINELTERNGGVTSMRDTLYCSCLSGKESDWYCQLNDIVMSQTYPPSTTTTAAFLAVAAAVAASNPEEPWDWVGDSRKLVMGLVAGCGLLCLLCWFCCRKRSTDTRPETEDGQAADGRSGTTTERLPYSRYGYRPPSTQRRIPYSQYEYRPAESQPPPAAAPVPSAPPRPETPPGAPPPYEPRSPSAPPSYDAVVNNDTRGLQTQTHPQVDKDAFRGQSTIRLKNVQKPFPVNTDVGVLRWRYQTTDESAIPLSINCWPSENGSGGCDVNIEYSLEDKNMELSDVVISVPLVRGTGDPVIAECDGTYTHDSRRPALLWNIPIVDGDNASGSMEFSAGGTPGDFFPVTVSFTSQKSMADIRVTGVTSVDTNEPIKHSVNVSLFPEKYEIV</sequence>
<feature type="region of interest" description="Disordered" evidence="12">
    <location>
        <begin position="154"/>
        <end position="257"/>
    </location>
</feature>
<feature type="compositionally biased region" description="Pro residues" evidence="12">
    <location>
        <begin position="484"/>
        <end position="518"/>
    </location>
</feature>
<dbReference type="Pfam" id="PF00928">
    <property type="entry name" value="Adap_comp_sub"/>
    <property type="match status" value="1"/>
</dbReference>
<keyword evidence="10" id="KW-0968">Cytoplasmic vesicle</keyword>
<dbReference type="Pfam" id="PF01217">
    <property type="entry name" value="Clat_adaptor_s"/>
    <property type="match status" value="1"/>
</dbReference>
<comment type="subcellular location">
    <subcellularLocation>
        <location evidence="11">Cytoplasm</location>
    </subcellularLocation>
    <subcellularLocation>
        <location evidence="1 11">Golgi apparatus membrane</location>
        <topology evidence="1 11">Peripheral membrane protein</topology>
        <orientation evidence="1 11">Cytoplasmic side</orientation>
    </subcellularLocation>
    <subcellularLocation>
        <location evidence="11">Cytoplasmic vesicle</location>
        <location evidence="11">COPI-coated vesicle membrane</location>
        <topology evidence="11">Peripheral membrane protein</topology>
        <orientation evidence="11">Cytoplasmic side</orientation>
    </subcellularLocation>
</comment>
<dbReference type="InterPro" id="IPR011012">
    <property type="entry name" value="Longin-like_dom_sf"/>
</dbReference>
<keyword evidence="8 11" id="KW-0333">Golgi apparatus</keyword>
<evidence type="ECO:0000259" key="13">
    <source>
        <dbReference type="PROSITE" id="PS51072"/>
    </source>
</evidence>
<evidence type="ECO:0000256" key="5">
    <source>
        <dbReference type="ARBA" id="ARBA00022490"/>
    </source>
</evidence>
<dbReference type="GO" id="GO:0006888">
    <property type="term" value="P:endoplasmic reticulum to Golgi vesicle-mediated transport"/>
    <property type="evidence" value="ECO:0007669"/>
    <property type="project" value="TreeGrafter"/>
</dbReference>
<dbReference type="CDD" id="cd09254">
    <property type="entry name" value="AP_delta-COPI_MHD"/>
    <property type="match status" value="1"/>
</dbReference>
<evidence type="ECO:0000256" key="9">
    <source>
        <dbReference type="ARBA" id="ARBA00023136"/>
    </source>
</evidence>
<comment type="subunit">
    <text evidence="3 11">Oligomeric complex that consists of at least the alpha, beta, beta', gamma, delta, epsilon and zeta subunits.</text>
</comment>
<dbReference type="PANTHER" id="PTHR10121">
    <property type="entry name" value="COATOMER SUBUNIT DELTA"/>
    <property type="match status" value="1"/>
</dbReference>
<dbReference type="SUPFAM" id="SSF49447">
    <property type="entry name" value="Second domain of Mu2 adaptin subunit (ap50) of ap2 adaptor"/>
    <property type="match status" value="1"/>
</dbReference>
<dbReference type="InterPro" id="IPR022775">
    <property type="entry name" value="AP_mu_sigma_su"/>
</dbReference>
<dbReference type="Gene3D" id="3.30.450.60">
    <property type="match status" value="1"/>
</dbReference>
<dbReference type="PANTHER" id="PTHR10121:SF0">
    <property type="entry name" value="COATOMER SUBUNIT DELTA"/>
    <property type="match status" value="1"/>
</dbReference>